<dbReference type="GO" id="GO:0000145">
    <property type="term" value="C:exocyst"/>
    <property type="evidence" value="ECO:0007669"/>
    <property type="project" value="InterPro"/>
</dbReference>
<dbReference type="GO" id="GO:0006887">
    <property type="term" value="P:exocytosis"/>
    <property type="evidence" value="ECO:0007669"/>
    <property type="project" value="UniProtKB-KW"/>
</dbReference>
<keyword evidence="2 3" id="KW-0813">Transport</keyword>
<evidence type="ECO:0000313" key="5">
    <source>
        <dbReference type="EMBL" id="MPA43254.1"/>
    </source>
</evidence>
<evidence type="ECO:0000256" key="3">
    <source>
        <dbReference type="RuleBase" id="RU365026"/>
    </source>
</evidence>
<name>A0A5B6ZH17_DAVIN</name>
<dbReference type="GO" id="GO:0015031">
    <property type="term" value="P:protein transport"/>
    <property type="evidence" value="ECO:0007669"/>
    <property type="project" value="UniProtKB-KW"/>
</dbReference>
<dbReference type="EMBL" id="GHES01012695">
    <property type="protein sequence ID" value="MPA43254.1"/>
    <property type="molecule type" value="Transcribed_RNA"/>
</dbReference>
<comment type="function">
    <text evidence="3">Component of the exocyst complex.</text>
</comment>
<organism evidence="5">
    <name type="scientific">Davidia involucrata</name>
    <name type="common">Dove tree</name>
    <dbReference type="NCBI Taxonomy" id="16924"/>
    <lineage>
        <taxon>Eukaryota</taxon>
        <taxon>Viridiplantae</taxon>
        <taxon>Streptophyta</taxon>
        <taxon>Embryophyta</taxon>
        <taxon>Tracheophyta</taxon>
        <taxon>Spermatophyta</taxon>
        <taxon>Magnoliopsida</taxon>
        <taxon>eudicotyledons</taxon>
        <taxon>Gunneridae</taxon>
        <taxon>Pentapetalae</taxon>
        <taxon>asterids</taxon>
        <taxon>Cornales</taxon>
        <taxon>Nyssaceae</taxon>
        <taxon>Davidia</taxon>
    </lineage>
</organism>
<accession>A0A5B6ZH17</accession>
<comment type="similarity">
    <text evidence="1 3">Belongs to the EXO70 family.</text>
</comment>
<dbReference type="PANTHER" id="PTHR12542">
    <property type="entry name" value="EXOCYST COMPLEX PROTEIN EXO70"/>
    <property type="match status" value="1"/>
</dbReference>
<keyword evidence="3" id="KW-0653">Protein transport</keyword>
<dbReference type="PANTHER" id="PTHR12542:SF7">
    <property type="entry name" value="EXOCYST SUBUNIT EXO70 FAMILY PROTEIN"/>
    <property type="match status" value="1"/>
</dbReference>
<dbReference type="Gene3D" id="1.20.1280.170">
    <property type="entry name" value="Exocyst complex component Exo70"/>
    <property type="match status" value="1"/>
</dbReference>
<protein>
    <recommendedName>
        <fullName evidence="3">Exocyst subunit Exo70 family protein</fullName>
    </recommendedName>
</protein>
<gene>
    <name evidence="5" type="ORF">Din_012695</name>
</gene>
<evidence type="ECO:0000259" key="4">
    <source>
        <dbReference type="Pfam" id="PF03081"/>
    </source>
</evidence>
<keyword evidence="3" id="KW-0268">Exocytosis</keyword>
<reference evidence="5" key="1">
    <citation type="submission" date="2019-08" db="EMBL/GenBank/DDBJ databases">
        <title>Reference gene set and small RNA set construction with multiple tissues from Davidia involucrata Baill.</title>
        <authorList>
            <person name="Yang H."/>
            <person name="Zhou C."/>
            <person name="Li G."/>
            <person name="Wang J."/>
            <person name="Gao P."/>
            <person name="Wang M."/>
            <person name="Wang R."/>
            <person name="Zhao Y."/>
        </authorList>
    </citation>
    <scope>NUCLEOTIDE SEQUENCE</scope>
    <source>
        <tissue evidence="5">Mixed with DoveR01_LX</tissue>
    </source>
</reference>
<proteinExistence type="inferred from homology"/>
<dbReference type="GO" id="GO:0005546">
    <property type="term" value="F:phosphatidylinositol-4,5-bisphosphate binding"/>
    <property type="evidence" value="ECO:0007669"/>
    <property type="project" value="InterPro"/>
</dbReference>
<feature type="domain" description="Exocyst complex subunit Exo70 C-terminal" evidence="4">
    <location>
        <begin position="13"/>
        <end position="299"/>
    </location>
</feature>
<dbReference type="InterPro" id="IPR004140">
    <property type="entry name" value="Exo70"/>
</dbReference>
<dbReference type="SUPFAM" id="SSF74788">
    <property type="entry name" value="Cullin repeat-like"/>
    <property type="match status" value="1"/>
</dbReference>
<dbReference type="InterPro" id="IPR046364">
    <property type="entry name" value="Exo70_C"/>
</dbReference>
<dbReference type="InterPro" id="IPR016159">
    <property type="entry name" value="Cullin_repeat-like_dom_sf"/>
</dbReference>
<sequence length="309" mass="35627">MPDVRYVFRSEESAEIIQIRETIQIRAAQILSRLEEAVRVIVPAFENSVLRELSTTPVPGGNIHTLTKYVMDYVSLIVDNKEILTELILVKPSTNLQDVMIPDVEQVEVEVEGRTHPLALHLIWIIVILRFNLEGKSMHCAEASLAHLFIMNNVGYIVRKMEESPQLLEMIGDDYLKKLAEDVQQAAASYLTSTLDRILYCFRDDGLEGSWWGLSSRVSKSALRERLKTFNSMFGEFHHTQARRVVPNLQLQEKLRLSILEKLIPAYDSFLGRFSTHIESRKHQETYIKYSVKVLETIVMNFFAFHSFL</sequence>
<dbReference type="Pfam" id="PF03081">
    <property type="entry name" value="Exo70_C"/>
    <property type="match status" value="1"/>
</dbReference>
<dbReference type="AlphaFoldDB" id="A0A5B6ZH17"/>
<evidence type="ECO:0000256" key="1">
    <source>
        <dbReference type="ARBA" id="ARBA00006756"/>
    </source>
</evidence>
<evidence type="ECO:0000256" key="2">
    <source>
        <dbReference type="ARBA" id="ARBA00022448"/>
    </source>
</evidence>